<evidence type="ECO:0000313" key="3">
    <source>
        <dbReference type="Proteomes" id="UP001219525"/>
    </source>
</evidence>
<keyword evidence="3" id="KW-1185">Reference proteome</keyword>
<dbReference type="Proteomes" id="UP001219525">
    <property type="component" value="Unassembled WGS sequence"/>
</dbReference>
<name>A0AAD6VR68_9AGAR</name>
<evidence type="ECO:0000256" key="1">
    <source>
        <dbReference type="SAM" id="MobiDB-lite"/>
    </source>
</evidence>
<dbReference type="AlphaFoldDB" id="A0AAD6VR68"/>
<feature type="region of interest" description="Disordered" evidence="1">
    <location>
        <begin position="1"/>
        <end position="30"/>
    </location>
</feature>
<gene>
    <name evidence="2" type="ORF">GGX14DRAFT_389716</name>
</gene>
<reference evidence="2" key="1">
    <citation type="submission" date="2023-03" db="EMBL/GenBank/DDBJ databases">
        <title>Massive genome expansion in bonnet fungi (Mycena s.s.) driven by repeated elements and novel gene families across ecological guilds.</title>
        <authorList>
            <consortium name="Lawrence Berkeley National Laboratory"/>
            <person name="Harder C.B."/>
            <person name="Miyauchi S."/>
            <person name="Viragh M."/>
            <person name="Kuo A."/>
            <person name="Thoen E."/>
            <person name="Andreopoulos B."/>
            <person name="Lu D."/>
            <person name="Skrede I."/>
            <person name="Drula E."/>
            <person name="Henrissat B."/>
            <person name="Morin E."/>
            <person name="Kohler A."/>
            <person name="Barry K."/>
            <person name="LaButti K."/>
            <person name="Morin E."/>
            <person name="Salamov A."/>
            <person name="Lipzen A."/>
            <person name="Mereny Z."/>
            <person name="Hegedus B."/>
            <person name="Baldrian P."/>
            <person name="Stursova M."/>
            <person name="Weitz H."/>
            <person name="Taylor A."/>
            <person name="Grigoriev I.V."/>
            <person name="Nagy L.G."/>
            <person name="Martin F."/>
            <person name="Kauserud H."/>
        </authorList>
    </citation>
    <scope>NUCLEOTIDE SEQUENCE</scope>
    <source>
        <strain evidence="2">9144</strain>
    </source>
</reference>
<organism evidence="2 3">
    <name type="scientific">Mycena pura</name>
    <dbReference type="NCBI Taxonomy" id="153505"/>
    <lineage>
        <taxon>Eukaryota</taxon>
        <taxon>Fungi</taxon>
        <taxon>Dikarya</taxon>
        <taxon>Basidiomycota</taxon>
        <taxon>Agaricomycotina</taxon>
        <taxon>Agaricomycetes</taxon>
        <taxon>Agaricomycetidae</taxon>
        <taxon>Agaricales</taxon>
        <taxon>Marasmiineae</taxon>
        <taxon>Mycenaceae</taxon>
        <taxon>Mycena</taxon>
    </lineage>
</organism>
<protein>
    <submittedName>
        <fullName evidence="2">Uncharacterized protein</fullName>
    </submittedName>
</protein>
<accession>A0AAD6VR68</accession>
<sequence length="128" mass="14301">MAEPVRKGFQNGRRDPANRNNRGVRSGLGLQKLPHYHTGAARWAPWPYFHQCDKPNEVHFRAAHWHCIDTQQPKDEPIDVEASADVKLKMAEQVADGAQEGSDDNFTGATALEINPQFTLNETALISP</sequence>
<proteinExistence type="predicted"/>
<dbReference type="EMBL" id="JARJCW010000010">
    <property type="protein sequence ID" value="KAJ7220352.1"/>
    <property type="molecule type" value="Genomic_DNA"/>
</dbReference>
<comment type="caution">
    <text evidence="2">The sequence shown here is derived from an EMBL/GenBank/DDBJ whole genome shotgun (WGS) entry which is preliminary data.</text>
</comment>
<feature type="compositionally biased region" description="Basic and acidic residues" evidence="1">
    <location>
        <begin position="1"/>
        <end position="17"/>
    </location>
</feature>
<evidence type="ECO:0000313" key="2">
    <source>
        <dbReference type="EMBL" id="KAJ7220352.1"/>
    </source>
</evidence>